<comment type="caution">
    <text evidence="1">The sequence shown here is derived from an EMBL/GenBank/DDBJ whole genome shotgun (WGS) entry which is preliminary data.</text>
</comment>
<dbReference type="AlphaFoldDB" id="A0A2Z6QUJ0"/>
<reference evidence="2" key="2">
    <citation type="submission" date="2019-10" db="EMBL/GenBank/DDBJ databases">
        <title>Conservation and host-specific expression of non-tandemly repeated heterogenous ribosome RNA gene in arbuscular mycorrhizal fungi.</title>
        <authorList>
            <person name="Maeda T."/>
            <person name="Kobayashi Y."/>
            <person name="Nakagawa T."/>
            <person name="Ezawa T."/>
            <person name="Yamaguchi K."/>
            <person name="Bino T."/>
            <person name="Nishimoto Y."/>
            <person name="Shigenobu S."/>
            <person name="Kawaguchi M."/>
        </authorList>
    </citation>
    <scope>NUCLEOTIDE SEQUENCE</scope>
    <source>
        <strain evidence="2">HR1</strain>
    </source>
</reference>
<organism evidence="1 3">
    <name type="scientific">Rhizophagus clarus</name>
    <dbReference type="NCBI Taxonomy" id="94130"/>
    <lineage>
        <taxon>Eukaryota</taxon>
        <taxon>Fungi</taxon>
        <taxon>Fungi incertae sedis</taxon>
        <taxon>Mucoromycota</taxon>
        <taxon>Glomeromycotina</taxon>
        <taxon>Glomeromycetes</taxon>
        <taxon>Glomerales</taxon>
        <taxon>Glomeraceae</taxon>
        <taxon>Rhizophagus</taxon>
    </lineage>
</organism>
<proteinExistence type="predicted"/>
<evidence type="ECO:0000313" key="3">
    <source>
        <dbReference type="Proteomes" id="UP000247702"/>
    </source>
</evidence>
<dbReference type="Proteomes" id="UP000247702">
    <property type="component" value="Unassembled WGS sequence"/>
</dbReference>
<protein>
    <submittedName>
        <fullName evidence="1">Uncharacterized protein</fullName>
    </submittedName>
</protein>
<dbReference type="EMBL" id="BEXD01001391">
    <property type="protein sequence ID" value="GBB93897.1"/>
    <property type="molecule type" value="Genomic_DNA"/>
</dbReference>
<reference evidence="1 3" key="1">
    <citation type="submission" date="2017-11" db="EMBL/GenBank/DDBJ databases">
        <title>The genome of Rhizophagus clarus HR1 reveals common genetic basis of auxotrophy among arbuscular mycorrhizal fungi.</title>
        <authorList>
            <person name="Kobayashi Y."/>
        </authorList>
    </citation>
    <scope>NUCLEOTIDE SEQUENCE [LARGE SCALE GENOMIC DNA]</scope>
    <source>
        <strain evidence="1 3">HR1</strain>
    </source>
</reference>
<gene>
    <name evidence="2" type="ORF">RCL2_000950500</name>
    <name evidence="1" type="ORF">RclHR1_02250007</name>
</gene>
<dbReference type="EMBL" id="BLAL01000060">
    <property type="protein sequence ID" value="GES82292.1"/>
    <property type="molecule type" value="Genomic_DNA"/>
</dbReference>
<dbReference type="Proteomes" id="UP000615446">
    <property type="component" value="Unassembled WGS sequence"/>
</dbReference>
<keyword evidence="3" id="KW-1185">Reference proteome</keyword>
<sequence>MNDSVNQIYYNDLFSNEQVQNITNKVRDGTISLSLTGKEFLKQSLECKLRSGNPCDRIDIDSATNEYWNSLTDPQKKRLTRLADNINNTCNSDIINRISRINTSQITNTSYEKFFFNGTSFHDDKSFESLILPMGSFNSNFLL</sequence>
<accession>A0A2Z6QUJ0</accession>
<name>A0A2Z6QUJ0_9GLOM</name>
<evidence type="ECO:0000313" key="1">
    <source>
        <dbReference type="EMBL" id="GBB93897.1"/>
    </source>
</evidence>
<evidence type="ECO:0000313" key="2">
    <source>
        <dbReference type="EMBL" id="GES82292.1"/>
    </source>
</evidence>